<dbReference type="EMBL" id="QZFV01000142">
    <property type="protein sequence ID" value="RJQ76952.1"/>
    <property type="molecule type" value="Genomic_DNA"/>
</dbReference>
<dbReference type="PROSITE" id="PS51459">
    <property type="entry name" value="FIDO"/>
    <property type="match status" value="1"/>
</dbReference>
<dbReference type="InterPro" id="IPR003812">
    <property type="entry name" value="Fido"/>
</dbReference>
<reference evidence="2 3" key="1">
    <citation type="submission" date="2018-09" db="EMBL/GenBank/DDBJ databases">
        <title>YIM PH 21725 draft genome.</title>
        <authorList>
            <person name="Miao C."/>
        </authorList>
    </citation>
    <scope>NUCLEOTIDE SEQUENCE [LARGE SCALE GENOMIC DNA]</scope>
    <source>
        <strain evidence="3">YIM PH21725</strain>
    </source>
</reference>
<organism evidence="2 3">
    <name type="scientific">Amycolatopsis panacis</name>
    <dbReference type="NCBI Taxonomy" id="2340917"/>
    <lineage>
        <taxon>Bacteria</taxon>
        <taxon>Bacillati</taxon>
        <taxon>Actinomycetota</taxon>
        <taxon>Actinomycetes</taxon>
        <taxon>Pseudonocardiales</taxon>
        <taxon>Pseudonocardiaceae</taxon>
        <taxon>Amycolatopsis</taxon>
    </lineage>
</organism>
<evidence type="ECO:0000313" key="3">
    <source>
        <dbReference type="Proteomes" id="UP000285112"/>
    </source>
</evidence>
<comment type="caution">
    <text evidence="2">The sequence shown here is derived from an EMBL/GenBank/DDBJ whole genome shotgun (WGS) entry which is preliminary data.</text>
</comment>
<dbReference type="InterPro" id="IPR006440">
    <property type="entry name" value="Doc"/>
</dbReference>
<accession>A0A419HLR6</accession>
<proteinExistence type="predicted"/>
<evidence type="ECO:0000259" key="1">
    <source>
        <dbReference type="PROSITE" id="PS51459"/>
    </source>
</evidence>
<evidence type="ECO:0000313" key="2">
    <source>
        <dbReference type="EMBL" id="RJQ76952.1"/>
    </source>
</evidence>
<gene>
    <name evidence="2" type="ORF">D5S19_29515</name>
</gene>
<dbReference type="InterPro" id="IPR053737">
    <property type="entry name" value="Type_II_TA_Toxin"/>
</dbReference>
<dbReference type="Gene3D" id="1.20.120.1870">
    <property type="entry name" value="Fic/DOC protein, Fido domain"/>
    <property type="match status" value="1"/>
</dbReference>
<dbReference type="GO" id="GO:0016301">
    <property type="term" value="F:kinase activity"/>
    <property type="evidence" value="ECO:0007669"/>
    <property type="project" value="InterPro"/>
</dbReference>
<dbReference type="AlphaFoldDB" id="A0A419HLR6"/>
<dbReference type="PANTHER" id="PTHR39426">
    <property type="entry name" value="HOMOLOGY TO DEATH-ON-CURING PROTEIN OF PHAGE P1"/>
    <property type="match status" value="1"/>
</dbReference>
<feature type="domain" description="Fido" evidence="1">
    <location>
        <begin position="24"/>
        <end position="152"/>
    </location>
</feature>
<name>A0A419HLR6_9PSEU</name>
<dbReference type="PANTHER" id="PTHR39426:SF1">
    <property type="entry name" value="HOMOLOGY TO DEATH-ON-CURING PROTEIN OF PHAGE P1"/>
    <property type="match status" value="1"/>
</dbReference>
<protein>
    <submittedName>
        <fullName evidence="2">Type II toxin-antitoxin system death-on-curing family toxin</fullName>
    </submittedName>
</protein>
<keyword evidence="3" id="KW-1185">Reference proteome</keyword>
<sequence>MSGCTAFRWPGGPGTRACSIAWRSKVRAVVKFEYLTLDDLLALAGDLGVSRVRDLGLLDAAAHRPKVSLMGQDAYPELHDKAAVLLESLVRNDPLVDGNKRLGWMSVFVFYGLNGYDLDALEDDAYDLVIASATGTLPYQSVAERLAKWVRAEDAQPPVTGS</sequence>
<dbReference type="Proteomes" id="UP000285112">
    <property type="component" value="Unassembled WGS sequence"/>
</dbReference>
<dbReference type="OrthoDB" id="9802752at2"/>
<dbReference type="Pfam" id="PF02661">
    <property type="entry name" value="Fic"/>
    <property type="match status" value="1"/>
</dbReference>
<dbReference type="NCBIfam" id="TIGR01550">
    <property type="entry name" value="DOC_P1"/>
    <property type="match status" value="1"/>
</dbReference>